<dbReference type="AlphaFoldDB" id="A0A176WUX5"/>
<sequence>MIPVALPSVEALLLLAFLLVMTCGWVVWTLSLLVRYAAGRWKRPMFLPYGLVTAVALFTLWQIGDFYLQMNAYENERAASYRPELSAPARLGQIDMPKGTKLEHAIADNREAFSQAVFPHPVRIADVDALDIARYIAIKTNENYETVGFAPESMRVTGNGVAIQSAWRCDATQPVEFDLKPDGDISAFTRCVLADGNVVDGIRLPKGTSVRSSTGNVYIDGFVDRDRWVVDAPGGQVVHIDDFALQDVTLAFDEGRKLYEIRSAKLSEEKSVGMDRFPPGTEINLNSRQIRGEYPGAWWLRPSAGLAAPEAGRTMVLSRDGKVLSIRPD</sequence>
<evidence type="ECO:0000313" key="2">
    <source>
        <dbReference type="EMBL" id="OAE36315.1"/>
    </source>
</evidence>
<reference evidence="2 3" key="1">
    <citation type="submission" date="2016-05" db="EMBL/GenBank/DDBJ databases">
        <authorList>
            <person name="Lavstsen T."/>
            <person name="Jespersen J.S."/>
        </authorList>
    </citation>
    <scope>NUCLEOTIDE SEQUENCE [LARGE SCALE GENOMIC DNA]</scope>
    <source>
        <strain evidence="2 3">KCJ1736</strain>
    </source>
</reference>
<keyword evidence="1" id="KW-0812">Transmembrane</keyword>
<comment type="caution">
    <text evidence="2">The sequence shown here is derived from an EMBL/GenBank/DDBJ whole genome shotgun (WGS) entry which is preliminary data.</text>
</comment>
<keyword evidence="1" id="KW-0472">Membrane</keyword>
<evidence type="ECO:0000256" key="1">
    <source>
        <dbReference type="SAM" id="Phobius"/>
    </source>
</evidence>
<feature type="transmembrane region" description="Helical" evidence="1">
    <location>
        <begin position="46"/>
        <end position="64"/>
    </location>
</feature>
<accession>A0A176WUX5</accession>
<dbReference type="EMBL" id="LXPS01000041">
    <property type="protein sequence ID" value="OAE36315.1"/>
    <property type="molecule type" value="Genomic_DNA"/>
</dbReference>
<name>A0A176WUX5_AGRTU</name>
<protein>
    <submittedName>
        <fullName evidence="2">Uncharacterized protein</fullName>
    </submittedName>
</protein>
<feature type="transmembrane region" description="Helical" evidence="1">
    <location>
        <begin position="12"/>
        <end position="34"/>
    </location>
</feature>
<organism evidence="2 3">
    <name type="scientific">Agrobacterium tumefaciens</name>
    <dbReference type="NCBI Taxonomy" id="358"/>
    <lineage>
        <taxon>Bacteria</taxon>
        <taxon>Pseudomonadati</taxon>
        <taxon>Pseudomonadota</taxon>
        <taxon>Alphaproteobacteria</taxon>
        <taxon>Hyphomicrobiales</taxon>
        <taxon>Rhizobiaceae</taxon>
        <taxon>Rhizobium/Agrobacterium group</taxon>
        <taxon>Agrobacterium</taxon>
        <taxon>Agrobacterium tumefaciens complex</taxon>
    </lineage>
</organism>
<evidence type="ECO:0000313" key="3">
    <source>
        <dbReference type="Proteomes" id="UP000077098"/>
    </source>
</evidence>
<dbReference type="RefSeq" id="WP_063951725.1">
    <property type="nucleotide sequence ID" value="NZ_LXPS01000041.1"/>
</dbReference>
<proteinExistence type="predicted"/>
<gene>
    <name evidence="2" type="ORF">A7J57_07065</name>
</gene>
<dbReference type="Proteomes" id="UP000077098">
    <property type="component" value="Unassembled WGS sequence"/>
</dbReference>
<keyword evidence="1" id="KW-1133">Transmembrane helix</keyword>